<evidence type="ECO:0000256" key="2">
    <source>
        <dbReference type="ARBA" id="ARBA00023136"/>
    </source>
</evidence>
<dbReference type="Gene3D" id="2.60.40.1120">
    <property type="entry name" value="Carboxypeptidase-like, regulatory domain"/>
    <property type="match status" value="1"/>
</dbReference>
<dbReference type="GO" id="GO:0009279">
    <property type="term" value="C:cell outer membrane"/>
    <property type="evidence" value="ECO:0007669"/>
    <property type="project" value="UniProtKB-SubCell"/>
</dbReference>
<accession>A0A4Y4B1S6</accession>
<dbReference type="SUPFAM" id="SSF49464">
    <property type="entry name" value="Carboxypeptidase regulatory domain-like"/>
    <property type="match status" value="1"/>
</dbReference>
<dbReference type="InterPro" id="IPR037066">
    <property type="entry name" value="Plug_dom_sf"/>
</dbReference>
<dbReference type="RefSeq" id="WP_073241964.1">
    <property type="nucleotide sequence ID" value="NZ_BJNP01000048.1"/>
</dbReference>
<dbReference type="Pfam" id="PF13715">
    <property type="entry name" value="CarbopepD_reg_2"/>
    <property type="match status" value="1"/>
</dbReference>
<reference evidence="8 9" key="1">
    <citation type="submission" date="2019-06" db="EMBL/GenBank/DDBJ databases">
        <title>Whole genome shotgun sequence of Flavobacterium flevense NBRC 14960.</title>
        <authorList>
            <person name="Hosoyama A."/>
            <person name="Uohara A."/>
            <person name="Ohji S."/>
            <person name="Ichikawa N."/>
        </authorList>
    </citation>
    <scope>NUCLEOTIDE SEQUENCE [LARGE SCALE GENOMIC DNA]</scope>
    <source>
        <strain evidence="8 9">NBRC 14960</strain>
    </source>
</reference>
<dbReference type="InterPro" id="IPR036942">
    <property type="entry name" value="Beta-barrel_TonB_sf"/>
</dbReference>
<evidence type="ECO:0000256" key="4">
    <source>
        <dbReference type="RuleBase" id="RU003357"/>
    </source>
</evidence>
<evidence type="ECO:0000256" key="5">
    <source>
        <dbReference type="SAM" id="SignalP"/>
    </source>
</evidence>
<dbReference type="PANTHER" id="PTHR40980">
    <property type="entry name" value="PLUG DOMAIN-CONTAINING PROTEIN"/>
    <property type="match status" value="1"/>
</dbReference>
<comment type="subcellular location">
    <subcellularLocation>
        <location evidence="1 4">Cell outer membrane</location>
    </subcellularLocation>
</comment>
<feature type="domain" description="TonB-dependent receptor-like beta-barrel" evidence="6">
    <location>
        <begin position="422"/>
        <end position="879"/>
    </location>
</feature>
<dbReference type="AlphaFoldDB" id="A0A4Y4B1S6"/>
<dbReference type="Gene3D" id="2.170.130.10">
    <property type="entry name" value="TonB-dependent receptor, plug domain"/>
    <property type="match status" value="1"/>
</dbReference>
<evidence type="ECO:0000259" key="6">
    <source>
        <dbReference type="Pfam" id="PF00593"/>
    </source>
</evidence>
<evidence type="ECO:0000256" key="1">
    <source>
        <dbReference type="ARBA" id="ARBA00004442"/>
    </source>
</evidence>
<keyword evidence="3" id="KW-0998">Cell outer membrane</keyword>
<organism evidence="8 9">
    <name type="scientific">Flavobacterium flevense</name>
    <dbReference type="NCBI Taxonomy" id="983"/>
    <lineage>
        <taxon>Bacteria</taxon>
        <taxon>Pseudomonadati</taxon>
        <taxon>Bacteroidota</taxon>
        <taxon>Flavobacteriia</taxon>
        <taxon>Flavobacteriales</taxon>
        <taxon>Flavobacteriaceae</taxon>
        <taxon>Flavobacterium</taxon>
    </lineage>
</organism>
<keyword evidence="2 4" id="KW-0472">Membrane</keyword>
<dbReference type="EMBL" id="BJNP01000048">
    <property type="protein sequence ID" value="GEC73539.1"/>
    <property type="molecule type" value="Genomic_DNA"/>
</dbReference>
<dbReference type="OrthoDB" id="9768470at2"/>
<comment type="caution">
    <text evidence="8">The sequence shown here is derived from an EMBL/GenBank/DDBJ whole genome shotgun (WGS) entry which is preliminary data.</text>
</comment>
<dbReference type="InterPro" id="IPR008969">
    <property type="entry name" value="CarboxyPept-like_regulatory"/>
</dbReference>
<comment type="similarity">
    <text evidence="4">Belongs to the TonB-dependent receptor family.</text>
</comment>
<dbReference type="Pfam" id="PF00593">
    <property type="entry name" value="TonB_dep_Rec_b-barrel"/>
    <property type="match status" value="1"/>
</dbReference>
<feature type="signal peptide" evidence="5">
    <location>
        <begin position="1"/>
        <end position="18"/>
    </location>
</feature>
<dbReference type="Gene3D" id="2.40.170.20">
    <property type="entry name" value="TonB-dependent receptor, beta-barrel domain"/>
    <property type="match status" value="1"/>
</dbReference>
<sequence>MKLRLFILTLFITTLSFAQSKGTISGVITDKDANNETLPFANVFVKGTQINTTTDIDGKYTISIAPGDYIIQYTFIGYEPKEVPVKVTNGAKLVINQALSSGAYALDDVVIKTVVNRQKETALLLEQKNAVEIKQSIGAQEMTRKGVSDAAAAVTKVTGISKQDGTAGIFVRGLGDRYNSTTFNGLPLPSNEPTNKNVALDLFSTDVIQSIGVSKTYYPDSYGDVGGANINIVSKEHIGKGTLNIEIGSGLNNNAFNADFKMADGVQKLGFYNVKKPNNISVYQFENRWSPTKKSNPIDANFGISGGKNFNIGENGKLSFFGTASFENGYNLKKGYQRNIGNTNNNVIEDFYDVDKYEYVTKSTGMANVAYKINSNNSVKWNSVFVNSSKSDVNEYGFINENGSDSFTRQTITEQNKLFLNQLLGKHELSERLTLNWGGSFGIVNSDMPDRITSTLVESTNGYIFNTNSQSTNNRYFQSLKENEAAAKAVFDYKLFKGDGEEDYKGKLTFGYNGRVKSRDFEATQFNFRINGGIETSPDTIDDFLNAENQSESTNVNNTFKILTSRNAGSLKPFTYNADVNIHSGLANLEYSPSEKLTYTVGVRAEKVLQEMEWDTNISLPNVNFDDAKIDKLYILPVATLKYTLNDKQNLRVAASKTYTLPQFIEKAPFRFEVVGESTVGNAFLNPSDNYNFDIKWELFPSSDELISVTGFGKYIMDPISKARLNSALNDNTFVNAGDNAFVAGVEFEIRKNLWNIEDKSNLSAGFNFTYMYSEQKLDSQKVAVETNNTISVSFNDSKDGLQGASPLLLNADLTYRIEAGSFKPTISLVGNYFHDRIYSLGNIQTGGNVMEKGIPTLNFISSAAIGERLNISFNVKNLLDSKIERYQENAEGNATTYSYKTGLDFSLGIKYSLF</sequence>
<dbReference type="Pfam" id="PF07715">
    <property type="entry name" value="Plug"/>
    <property type="match status" value="1"/>
</dbReference>
<feature type="chain" id="PRO_5022844786" evidence="5">
    <location>
        <begin position="19"/>
        <end position="915"/>
    </location>
</feature>
<evidence type="ECO:0000313" key="8">
    <source>
        <dbReference type="EMBL" id="GEC73539.1"/>
    </source>
</evidence>
<gene>
    <name evidence="8" type="ORF">FFL01_30780</name>
</gene>
<dbReference type="SUPFAM" id="SSF56935">
    <property type="entry name" value="Porins"/>
    <property type="match status" value="1"/>
</dbReference>
<dbReference type="InterPro" id="IPR012910">
    <property type="entry name" value="Plug_dom"/>
</dbReference>
<dbReference type="Proteomes" id="UP000316775">
    <property type="component" value="Unassembled WGS sequence"/>
</dbReference>
<dbReference type="PANTHER" id="PTHR40980:SF5">
    <property type="entry name" value="TONB-DEPENDENT RECEPTOR"/>
    <property type="match status" value="1"/>
</dbReference>
<dbReference type="STRING" id="983.SAMN05443543_10221"/>
<evidence type="ECO:0000256" key="3">
    <source>
        <dbReference type="ARBA" id="ARBA00023237"/>
    </source>
</evidence>
<evidence type="ECO:0000259" key="7">
    <source>
        <dbReference type="Pfam" id="PF07715"/>
    </source>
</evidence>
<keyword evidence="5" id="KW-0732">Signal</keyword>
<evidence type="ECO:0000313" key="9">
    <source>
        <dbReference type="Proteomes" id="UP000316775"/>
    </source>
</evidence>
<name>A0A4Y4B1S6_9FLAO</name>
<feature type="domain" description="TonB-dependent receptor plug" evidence="7">
    <location>
        <begin position="133"/>
        <end position="223"/>
    </location>
</feature>
<keyword evidence="4" id="KW-0798">TonB box</keyword>
<dbReference type="InterPro" id="IPR000531">
    <property type="entry name" value="Beta-barrel_TonB"/>
</dbReference>
<proteinExistence type="inferred from homology"/>
<keyword evidence="8" id="KW-0176">Collagen</keyword>
<protein>
    <submittedName>
        <fullName evidence="8">Collagen-binding protein</fullName>
    </submittedName>
</protein>
<keyword evidence="9" id="KW-1185">Reference proteome</keyword>